<dbReference type="Proteomes" id="UP000264071">
    <property type="component" value="Unassembled WGS sequence"/>
</dbReference>
<feature type="domain" description="CHAT" evidence="1">
    <location>
        <begin position="849"/>
        <end position="1124"/>
    </location>
</feature>
<evidence type="ECO:0000259" key="1">
    <source>
        <dbReference type="Pfam" id="PF12770"/>
    </source>
</evidence>
<name>A0A3D4V5T4_9BACT</name>
<proteinExistence type="predicted"/>
<reference evidence="2 3" key="1">
    <citation type="journal article" date="2018" name="Nat. Biotechnol.">
        <title>A standardized bacterial taxonomy based on genome phylogeny substantially revises the tree of life.</title>
        <authorList>
            <person name="Parks D.H."/>
            <person name="Chuvochina M."/>
            <person name="Waite D.W."/>
            <person name="Rinke C."/>
            <person name="Skarshewski A."/>
            <person name="Chaumeil P.A."/>
            <person name="Hugenholtz P."/>
        </authorList>
    </citation>
    <scope>NUCLEOTIDE SEQUENCE [LARGE SCALE GENOMIC DNA]</scope>
    <source>
        <strain evidence="2">UBA8844</strain>
    </source>
</reference>
<evidence type="ECO:0000313" key="3">
    <source>
        <dbReference type="Proteomes" id="UP000264071"/>
    </source>
</evidence>
<organism evidence="2 3">
    <name type="scientific">Gemmatimonas aurantiaca</name>
    <dbReference type="NCBI Taxonomy" id="173480"/>
    <lineage>
        <taxon>Bacteria</taxon>
        <taxon>Pseudomonadati</taxon>
        <taxon>Gemmatimonadota</taxon>
        <taxon>Gemmatimonadia</taxon>
        <taxon>Gemmatimonadales</taxon>
        <taxon>Gemmatimonadaceae</taxon>
        <taxon>Gemmatimonas</taxon>
    </lineage>
</organism>
<protein>
    <submittedName>
        <fullName evidence="2">CHAT domain-containing protein</fullName>
    </submittedName>
</protein>
<evidence type="ECO:0000313" key="2">
    <source>
        <dbReference type="EMBL" id="HCT55677.1"/>
    </source>
</evidence>
<dbReference type="AlphaFoldDB" id="A0A3D4V5T4"/>
<dbReference type="Pfam" id="PF12770">
    <property type="entry name" value="CHAT"/>
    <property type="match status" value="1"/>
</dbReference>
<accession>A0A3D4V5T4</accession>
<sequence>MGWRCRRCAASRACHGGRSRGRCARWCAGVAISGQLTIRCLCRVGQRQDRVHRRAGLADTAHAEGATAALDVLNGRQKPDASVKCYGFPCSGLERRSTYSTGMRALFLLLGAVCALSACRGDAPQRDLEGLSWGVPVAVSTGGGMACRRLVFADTTFGTGDDCGAPARTDDSAATRVLSAIAVALNAQAPSERQTDAAPEALDLVHTRALIDLWYGTRDDTVLTRAITTLRDVANGADGSAAMRSDLSAALLLRYRRTGDGMDLLSALDAAEHALITDPSLAAAAWNSAVASTWIGLPRTQKSVWERYERLSGRTRPAIDFGQNDYARDGKENARSGRWFDHAREYVWRVVVPDWGRAYLAGDQQGAARALAELDTIARHSTDPDRHHAPHAVQRVLQTARDTLAQRELAQGFVAYAEYWTEFYLSNFAKSDSALTRMYAAKAFATAFPAWVWYLKPLLAIQRGAPAEARLILDAEGARYGTAEYPWVKRRVAWLDALVKLTTREHAAARDVFIALEQECLATNDEECAVAAPAMRVGAESNLGDKRAAALAGLMAVRRASRQPLTGRTFSAFSQLQRGVELNRLPNAAAALNEELEFVAEHLQRPNNRLDVANRRAQEAVLRVAYASGESRKAAIDLAANATEHFSDLMAAHSPATQVSFINHIRLRRAEVALLRGTPAPDAVVRSLDSALAQERVVSNANRLTQIRQLHGRARLRAGDTVGAVLELDSALIEYGLRGPRDNTVFAEGRLIAMVGETRQHLAQALLQQGRASATLAVLTGLALADSVRYTRPAAQPHWLAVRQLGDSVLLFTHDASSGAAPSALRIRISPARTTALQPLIDRTDPGALTAMYDALVAPWRSARPDNPSSDTGATLLLDVQGLAARVPWPALRAGSPTGSARYLIEDYTLAIAPSGGPPRELPRLTPRQGAPRTLIIDAAPREGVARLPGAVREVSAVNRIWGANGRVVPTTSDVNLQQAMQGADIVHFAGHAIIDDVIPEQSALRIPTSTGDSLLRAAVLSQYKLPDVRLMILAACDTRVASVTPLSGLESLAGVLHRAGVANVIAAGWPVDDDATAVLMQRLHEALRAGLPPAAALRRVQLEMRRDPNPAHNAPSVWSAFQLLVRGE</sequence>
<comment type="caution">
    <text evidence="2">The sequence shown here is derived from an EMBL/GenBank/DDBJ whole genome shotgun (WGS) entry which is preliminary data.</text>
</comment>
<dbReference type="EMBL" id="DPIY01000001">
    <property type="protein sequence ID" value="HCT55677.1"/>
    <property type="molecule type" value="Genomic_DNA"/>
</dbReference>
<gene>
    <name evidence="2" type="ORF">DGD08_00540</name>
</gene>
<dbReference type="InterPro" id="IPR024983">
    <property type="entry name" value="CHAT_dom"/>
</dbReference>